<keyword evidence="11" id="KW-1185">Reference proteome</keyword>
<evidence type="ECO:0000256" key="7">
    <source>
        <dbReference type="ARBA" id="ARBA00023033"/>
    </source>
</evidence>
<proteinExistence type="inferred from homology"/>
<evidence type="ECO:0000313" key="11">
    <source>
        <dbReference type="Proteomes" id="UP000037904"/>
    </source>
</evidence>
<keyword evidence="6 8" id="KW-0408">Iron</keyword>
<evidence type="ECO:0000256" key="6">
    <source>
        <dbReference type="ARBA" id="ARBA00023004"/>
    </source>
</evidence>
<dbReference type="PRINTS" id="PR00385">
    <property type="entry name" value="P450"/>
</dbReference>
<dbReference type="AlphaFoldDB" id="A0A0M9EKW8"/>
<gene>
    <name evidence="10" type="ORF">FLAG1_12181</name>
</gene>
<reference evidence="10 11" key="1">
    <citation type="submission" date="2015-04" db="EMBL/GenBank/DDBJ databases">
        <title>The draft genome sequence of Fusarium langsethiae, a T-2/HT-2 mycotoxin producer.</title>
        <authorList>
            <person name="Lysoe E."/>
            <person name="Divon H.H."/>
            <person name="Terzi V."/>
            <person name="Orru L."/>
            <person name="Lamontanara A."/>
            <person name="Kolseth A.-K."/>
            <person name="Frandsen R.J."/>
            <person name="Nielsen K."/>
            <person name="Thrane U."/>
        </authorList>
    </citation>
    <scope>NUCLEOTIDE SEQUENCE [LARGE SCALE GENOMIC DNA]</scope>
    <source>
        <strain evidence="10 11">Fl201059</strain>
    </source>
</reference>
<dbReference type="InterPro" id="IPR036396">
    <property type="entry name" value="Cyt_P450_sf"/>
</dbReference>
<evidence type="ECO:0000256" key="1">
    <source>
        <dbReference type="ARBA" id="ARBA00001971"/>
    </source>
</evidence>
<dbReference type="CDD" id="cd11058">
    <property type="entry name" value="CYP60B-like"/>
    <property type="match status" value="1"/>
</dbReference>
<protein>
    <submittedName>
        <fullName evidence="10">Isotrichodermin c-15 hydroxylase</fullName>
    </submittedName>
</protein>
<organism evidence="10 11">
    <name type="scientific">Fusarium langsethiae</name>
    <dbReference type="NCBI Taxonomy" id="179993"/>
    <lineage>
        <taxon>Eukaryota</taxon>
        <taxon>Fungi</taxon>
        <taxon>Dikarya</taxon>
        <taxon>Ascomycota</taxon>
        <taxon>Pezizomycotina</taxon>
        <taxon>Sordariomycetes</taxon>
        <taxon>Hypocreomycetidae</taxon>
        <taxon>Hypocreales</taxon>
        <taxon>Nectriaceae</taxon>
        <taxon>Fusarium</taxon>
    </lineage>
</organism>
<name>A0A0M9EKW8_FUSLA</name>
<dbReference type="PANTHER" id="PTHR24305:SF230">
    <property type="entry name" value="P450, PUTATIVE (EUROFUNG)-RELATED"/>
    <property type="match status" value="1"/>
</dbReference>
<dbReference type="Gene3D" id="1.10.630.10">
    <property type="entry name" value="Cytochrome P450"/>
    <property type="match status" value="1"/>
</dbReference>
<dbReference type="Proteomes" id="UP000037904">
    <property type="component" value="Unassembled WGS sequence"/>
</dbReference>
<feature type="binding site" description="axial binding residue" evidence="8">
    <location>
        <position position="219"/>
    </location>
    <ligand>
        <name>heme</name>
        <dbReference type="ChEBI" id="CHEBI:30413"/>
    </ligand>
    <ligandPart>
        <name>Fe</name>
        <dbReference type="ChEBI" id="CHEBI:18248"/>
    </ligandPart>
</feature>
<dbReference type="PROSITE" id="PS00086">
    <property type="entry name" value="CYTOCHROME_P450"/>
    <property type="match status" value="1"/>
</dbReference>
<keyword evidence="3 8" id="KW-0349">Heme</keyword>
<dbReference type="GO" id="GO:0016705">
    <property type="term" value="F:oxidoreductase activity, acting on paired donors, with incorporation or reduction of molecular oxygen"/>
    <property type="evidence" value="ECO:0007669"/>
    <property type="project" value="InterPro"/>
</dbReference>
<feature type="non-terminal residue" evidence="10">
    <location>
        <position position="1"/>
    </location>
</feature>
<comment type="similarity">
    <text evidence="2 9">Belongs to the cytochrome P450 family.</text>
</comment>
<evidence type="ECO:0000256" key="3">
    <source>
        <dbReference type="ARBA" id="ARBA00022617"/>
    </source>
</evidence>
<dbReference type="GO" id="GO:0020037">
    <property type="term" value="F:heme binding"/>
    <property type="evidence" value="ECO:0007669"/>
    <property type="project" value="InterPro"/>
</dbReference>
<comment type="cofactor">
    <cofactor evidence="1 8">
        <name>heme</name>
        <dbReference type="ChEBI" id="CHEBI:30413"/>
    </cofactor>
</comment>
<evidence type="ECO:0000256" key="4">
    <source>
        <dbReference type="ARBA" id="ARBA00022723"/>
    </source>
</evidence>
<dbReference type="InterPro" id="IPR001128">
    <property type="entry name" value="Cyt_P450"/>
</dbReference>
<evidence type="ECO:0000313" key="10">
    <source>
        <dbReference type="EMBL" id="KPA35153.1"/>
    </source>
</evidence>
<dbReference type="GO" id="GO:0005506">
    <property type="term" value="F:iron ion binding"/>
    <property type="evidence" value="ECO:0007669"/>
    <property type="project" value="InterPro"/>
</dbReference>
<dbReference type="PRINTS" id="PR00463">
    <property type="entry name" value="EP450I"/>
</dbReference>
<keyword evidence="5 9" id="KW-0560">Oxidoreductase</keyword>
<dbReference type="InterPro" id="IPR050121">
    <property type="entry name" value="Cytochrome_P450_monoxygenase"/>
</dbReference>
<evidence type="ECO:0000256" key="8">
    <source>
        <dbReference type="PIRSR" id="PIRSR602401-1"/>
    </source>
</evidence>
<dbReference type="GO" id="GO:0004497">
    <property type="term" value="F:monooxygenase activity"/>
    <property type="evidence" value="ECO:0007669"/>
    <property type="project" value="UniProtKB-KW"/>
</dbReference>
<dbReference type="Pfam" id="PF00067">
    <property type="entry name" value="p450"/>
    <property type="match status" value="1"/>
</dbReference>
<sequence>GGRLITRLGLRKYIPYLLPSKYTKATKEHYQFTEHTAMARVDVSDTSSHDFMSYILRHNDEKGMSRAEIIETASLLIIAGSETTATLLSGTTYYLLKNPDKLNKLVHEIRSTFSSEDEITLIRVDNLKYLLAVLNEGFRMYPPVSTGLSRFAPAGGEFIASHWIPENTAVSVPHYPAYHSAYNFKDPEQFVPERWLDDPRYAKDNRAVLQPFSAGPRDCIGKNLAYTEMRILLTRLLWKFNLELQPKSENWSDQKVFFLYEKFPMHVKMTEVVREKPVGEQD</sequence>
<evidence type="ECO:0000256" key="2">
    <source>
        <dbReference type="ARBA" id="ARBA00010617"/>
    </source>
</evidence>
<dbReference type="InterPro" id="IPR002401">
    <property type="entry name" value="Cyt_P450_E_grp-I"/>
</dbReference>
<evidence type="ECO:0000256" key="5">
    <source>
        <dbReference type="ARBA" id="ARBA00023002"/>
    </source>
</evidence>
<accession>A0A0M9EKW8</accession>
<keyword evidence="4 8" id="KW-0479">Metal-binding</keyword>
<dbReference type="PANTHER" id="PTHR24305">
    <property type="entry name" value="CYTOCHROME P450"/>
    <property type="match status" value="1"/>
</dbReference>
<dbReference type="SUPFAM" id="SSF48264">
    <property type="entry name" value="Cytochrome P450"/>
    <property type="match status" value="1"/>
</dbReference>
<dbReference type="EMBL" id="JXCE01001495">
    <property type="protein sequence ID" value="KPA35153.1"/>
    <property type="molecule type" value="Genomic_DNA"/>
</dbReference>
<keyword evidence="7 9" id="KW-0503">Monooxygenase</keyword>
<dbReference type="InterPro" id="IPR017972">
    <property type="entry name" value="Cyt_P450_CS"/>
</dbReference>
<evidence type="ECO:0000256" key="9">
    <source>
        <dbReference type="RuleBase" id="RU000461"/>
    </source>
</evidence>
<comment type="caution">
    <text evidence="10">The sequence shown here is derived from an EMBL/GenBank/DDBJ whole genome shotgun (WGS) entry which is preliminary data.</text>
</comment>